<feature type="non-terminal residue" evidence="2">
    <location>
        <position position="1"/>
    </location>
</feature>
<reference evidence="2 3" key="1">
    <citation type="submission" date="2024-04" db="EMBL/GenBank/DDBJ databases">
        <title>Genomic Markers of Mycobacteria.</title>
        <authorList>
            <person name="Soliman M.S."/>
            <person name="Elkholy A."/>
            <person name="Soliman N.S."/>
            <person name="Abbas A."/>
            <person name="Khayrat S."/>
            <person name="Shawky S."/>
        </authorList>
    </citation>
    <scope>NUCLEOTIDE SEQUENCE [LARGE SCALE GENOMIC DNA]</scope>
    <source>
        <strain evidence="2 3">Egy-CU-AM5</strain>
    </source>
</reference>
<protein>
    <submittedName>
        <fullName evidence="2">Uncharacterized protein</fullName>
    </submittedName>
</protein>
<keyword evidence="3" id="KW-1185">Reference proteome</keyword>
<name>A0ABV3VRF0_9MYCO</name>
<proteinExistence type="predicted"/>
<dbReference type="Proteomes" id="UP001558474">
    <property type="component" value="Unassembled WGS sequence"/>
</dbReference>
<evidence type="ECO:0000313" key="3">
    <source>
        <dbReference type="Proteomes" id="UP001558474"/>
    </source>
</evidence>
<feature type="region of interest" description="Disordered" evidence="1">
    <location>
        <begin position="1"/>
        <end position="20"/>
    </location>
</feature>
<accession>A0ABV3VRF0</accession>
<dbReference type="EMBL" id="JBDLOU010000118">
    <property type="protein sequence ID" value="MEX3742790.1"/>
    <property type="molecule type" value="Genomic_DNA"/>
</dbReference>
<evidence type="ECO:0000313" key="2">
    <source>
        <dbReference type="EMBL" id="MEX3742790.1"/>
    </source>
</evidence>
<evidence type="ECO:0000256" key="1">
    <source>
        <dbReference type="SAM" id="MobiDB-lite"/>
    </source>
</evidence>
<organism evidence="2 3">
    <name type="scientific">Mycolicibacterium porcinum</name>
    <dbReference type="NCBI Taxonomy" id="39693"/>
    <lineage>
        <taxon>Bacteria</taxon>
        <taxon>Bacillati</taxon>
        <taxon>Actinomycetota</taxon>
        <taxon>Actinomycetes</taxon>
        <taxon>Mycobacteriales</taxon>
        <taxon>Mycobacteriaceae</taxon>
        <taxon>Mycolicibacterium</taxon>
    </lineage>
</organism>
<sequence length="167" mass="17497">PRARGPRPLGGGPMGAAGDLLPGPASIAGLDPHQVMVAKATVAEAMRRHLPLKAAVIAVATEMQESNMRVLANPNVPESMRLPHVGTGRDHDSVGPFQQRQSWGATADLMNPATSAGKFYDKLVRIPNWESLPVTVAAQRVQVSAFPSAYAKHEGKAAAVVRAIVGG</sequence>
<gene>
    <name evidence="2" type="ORF">ABFW12_31570</name>
</gene>
<comment type="caution">
    <text evidence="2">The sequence shown here is derived from an EMBL/GenBank/DDBJ whole genome shotgun (WGS) entry which is preliminary data.</text>
</comment>